<dbReference type="AlphaFoldDB" id="A0A840TIC0"/>
<dbReference type="RefSeq" id="WP_246439727.1">
    <property type="nucleotide sequence ID" value="NZ_JACHGF010000002.1"/>
</dbReference>
<dbReference type="Pfam" id="PF13852">
    <property type="entry name" value="DUF4197"/>
    <property type="match status" value="1"/>
</dbReference>
<comment type="caution">
    <text evidence="2">The sequence shown here is derived from an EMBL/GenBank/DDBJ whole genome shotgun (WGS) entry which is preliminary data.</text>
</comment>
<dbReference type="Proteomes" id="UP000557307">
    <property type="component" value="Unassembled WGS sequence"/>
</dbReference>
<name>A0A840TIC0_9BACT</name>
<sequence>MNFNMAYKILFAASFLLLSSCTSQAQFNKTKLGKALENIQGGSGGLSQNEIAEGLKEALRVGINNGADQASRTDGYFKNELIKILMPPEARRVEERLRQLGLGSEVDRFVLSLNRAAEDAAKKSKPIFVKAITSMTITDAVGILRGADTSATAYLRRTTNDELYNTFFPVVDSTLNLNNATRYYADLVNTYNKIPLVQKVNPDLKGYATQQAINGLYSLIAIEEKKIRENPAARVNDLLRKVFGQAK</sequence>
<protein>
    <recommendedName>
        <fullName evidence="4">DUF4197 domain-containing protein</fullName>
    </recommendedName>
</protein>
<reference evidence="2 3" key="1">
    <citation type="submission" date="2020-08" db="EMBL/GenBank/DDBJ databases">
        <title>Genomic Encyclopedia of Type Strains, Phase IV (KMG-IV): sequencing the most valuable type-strain genomes for metagenomic binning, comparative biology and taxonomic classification.</title>
        <authorList>
            <person name="Goeker M."/>
        </authorList>
    </citation>
    <scope>NUCLEOTIDE SEQUENCE [LARGE SCALE GENOMIC DNA]</scope>
    <source>
        <strain evidence="2 3">DSM 105074</strain>
    </source>
</reference>
<evidence type="ECO:0008006" key="4">
    <source>
        <dbReference type="Google" id="ProtNLM"/>
    </source>
</evidence>
<feature type="chain" id="PRO_5032871781" description="DUF4197 domain-containing protein" evidence="1">
    <location>
        <begin position="26"/>
        <end position="247"/>
    </location>
</feature>
<accession>A0A840TIC0</accession>
<organism evidence="2 3">
    <name type="scientific">Rhabdobacter roseus</name>
    <dbReference type="NCBI Taxonomy" id="1655419"/>
    <lineage>
        <taxon>Bacteria</taxon>
        <taxon>Pseudomonadati</taxon>
        <taxon>Bacteroidota</taxon>
        <taxon>Cytophagia</taxon>
        <taxon>Cytophagales</taxon>
        <taxon>Cytophagaceae</taxon>
        <taxon>Rhabdobacter</taxon>
    </lineage>
</organism>
<proteinExistence type="predicted"/>
<evidence type="ECO:0000313" key="2">
    <source>
        <dbReference type="EMBL" id="MBB5283214.1"/>
    </source>
</evidence>
<feature type="signal peptide" evidence="1">
    <location>
        <begin position="1"/>
        <end position="25"/>
    </location>
</feature>
<evidence type="ECO:0000313" key="3">
    <source>
        <dbReference type="Proteomes" id="UP000557307"/>
    </source>
</evidence>
<evidence type="ECO:0000256" key="1">
    <source>
        <dbReference type="SAM" id="SignalP"/>
    </source>
</evidence>
<dbReference type="InterPro" id="IPR025245">
    <property type="entry name" value="DUF4197"/>
</dbReference>
<gene>
    <name evidence="2" type="ORF">HNQ92_001340</name>
</gene>
<keyword evidence="3" id="KW-1185">Reference proteome</keyword>
<keyword evidence="1" id="KW-0732">Signal</keyword>
<dbReference type="EMBL" id="JACHGF010000002">
    <property type="protein sequence ID" value="MBB5283214.1"/>
    <property type="molecule type" value="Genomic_DNA"/>
</dbReference>